<comment type="caution">
    <text evidence="2">The sequence shown here is derived from an EMBL/GenBank/DDBJ whole genome shotgun (WGS) entry which is preliminary data.</text>
</comment>
<gene>
    <name evidence="2" type="ORF">B0A72_20540</name>
    <name evidence="3" type="ORF">SAMN05444387_2664</name>
</gene>
<dbReference type="RefSeq" id="WP_073395380.1">
    <property type="nucleotide sequence ID" value="NZ_FRBX01000003.1"/>
</dbReference>
<dbReference type="InterPro" id="IPR049804">
    <property type="entry name" value="Choice_anch_L"/>
</dbReference>
<evidence type="ECO:0000313" key="2">
    <source>
        <dbReference type="EMBL" id="OXA99970.1"/>
    </source>
</evidence>
<evidence type="ECO:0000313" key="4">
    <source>
        <dbReference type="Proteomes" id="UP000184216"/>
    </source>
</evidence>
<feature type="signal peptide" evidence="1">
    <location>
        <begin position="1"/>
        <end position="22"/>
    </location>
</feature>
<reference evidence="2 5" key="1">
    <citation type="submission" date="2016-11" db="EMBL/GenBank/DDBJ databases">
        <title>Whole genomes of Flavobacteriaceae.</title>
        <authorList>
            <person name="Stine C."/>
            <person name="Li C."/>
            <person name="Tadesse D."/>
        </authorList>
    </citation>
    <scope>NUCLEOTIDE SEQUENCE [LARGE SCALE GENOMIC DNA]</scope>
    <source>
        <strain evidence="2 5">ATCC 19366</strain>
    </source>
</reference>
<evidence type="ECO:0000313" key="5">
    <source>
        <dbReference type="Proteomes" id="UP000198431"/>
    </source>
</evidence>
<protein>
    <submittedName>
        <fullName evidence="3">Gliding motility-associated C-terminal domain-containing protein</fullName>
    </submittedName>
</protein>
<dbReference type="EMBL" id="MUHB01000025">
    <property type="protein sequence ID" value="OXA99970.1"/>
    <property type="molecule type" value="Genomic_DNA"/>
</dbReference>
<keyword evidence="1" id="KW-0732">Signal</keyword>
<name>A0AB36NVQ2_9FLAO</name>
<organism evidence="2 5">
    <name type="scientific">Flavobacterium pectinovorum</name>
    <dbReference type="NCBI Taxonomy" id="29533"/>
    <lineage>
        <taxon>Bacteria</taxon>
        <taxon>Pseudomonadati</taxon>
        <taxon>Bacteroidota</taxon>
        <taxon>Flavobacteriia</taxon>
        <taxon>Flavobacteriales</taxon>
        <taxon>Flavobacteriaceae</taxon>
        <taxon>Flavobacterium</taxon>
    </lineage>
</organism>
<sequence>MNYFKIVLFVLFLSCLSVKVNAQFISIDDQKTPQQLIENILVNSSCVSITNSSGKGDDFSPGQKSFAYFNAGSTRFPFPEGIVLATSKSTNAIGPYKSDLGEGSTKWLGDSDLDQTLGISSINATSLEFDFVPLTNFLSFNYIFASNEYQSFYPCVYSDGFAFLIKEVGTNDPYKNLAVLPNTNTPVSSTNVHPKIEPSVAINGDKYDGCAAINEIYFNGLNNGSSPVNYAGQTVVMNAQTNVIAGRKYHIKLVIADDKNQYYDSAVFLEAGSFISKIDFGEDRTIATNNPACFGEKILLDSKLSATDHTFKWYKKDNPATILGTNSTFEVAEAGTYKVEATVIGTTCVLSGEIKIDYAPEILSANTTLIQCDDNTDGISIFNLTKVNNIIKNNDSEILNSGYYESLTNAEAKTNPILTPENYTNKSASQIIFARLENKYGCYKIAEITLQISNTAIASQNPVATCDGDEIQDGFYQFDLSTEVTPQIVSGLPAGLTVQYYLDTNAAVTETNALPNIFKNTIALTQIIYARIINGPNCYDITPITLVVNTFDPPNFEDESKYLCKEDEIDLTVATGFSNYLWNTGSTTNTITVNAAGDYSVTVKDENGCEKTKKFKVILSEPATITGAAIKDFSANENSVLLEYTGVGNYEFSLDGIVFQKDPLFSNVAPGIYNAIARDINGCGLSNSYLVYVLDYPRFFTPNEDGYNDLWFIKNLDQLPNYTLFIFDRYGKLLKQMNRNSSGWNGIFNGQLLPSDDYWFNLTFVDGKIVKGHFSLKR</sequence>
<proteinExistence type="predicted"/>
<dbReference type="Pfam" id="PF13585">
    <property type="entry name" value="CHU_C"/>
    <property type="match status" value="1"/>
</dbReference>
<dbReference type="AlphaFoldDB" id="A0AB36NVQ2"/>
<dbReference type="Proteomes" id="UP000184216">
    <property type="component" value="Unassembled WGS sequence"/>
</dbReference>
<dbReference type="EMBL" id="FRBX01000003">
    <property type="protein sequence ID" value="SHM50508.1"/>
    <property type="molecule type" value="Genomic_DNA"/>
</dbReference>
<dbReference type="Gene3D" id="2.60.40.740">
    <property type="match status" value="1"/>
</dbReference>
<accession>A0AB36NVQ2</accession>
<keyword evidence="4" id="KW-1185">Reference proteome</keyword>
<dbReference type="InterPro" id="IPR026341">
    <property type="entry name" value="T9SS_type_B"/>
</dbReference>
<feature type="chain" id="PRO_5044233334" evidence="1">
    <location>
        <begin position="23"/>
        <end position="778"/>
    </location>
</feature>
<evidence type="ECO:0000313" key="3">
    <source>
        <dbReference type="EMBL" id="SHM50508.1"/>
    </source>
</evidence>
<dbReference type="NCBIfam" id="NF038133">
    <property type="entry name" value="choice_anch_L"/>
    <property type="match status" value="1"/>
</dbReference>
<dbReference type="NCBIfam" id="TIGR04131">
    <property type="entry name" value="Bac_Flav_CTERM"/>
    <property type="match status" value="1"/>
</dbReference>
<dbReference type="Proteomes" id="UP000198431">
    <property type="component" value="Unassembled WGS sequence"/>
</dbReference>
<evidence type="ECO:0000256" key="1">
    <source>
        <dbReference type="SAM" id="SignalP"/>
    </source>
</evidence>
<reference evidence="3 4" key="2">
    <citation type="submission" date="2016-11" db="EMBL/GenBank/DDBJ databases">
        <authorList>
            <person name="Varghese N."/>
            <person name="Submissions S."/>
        </authorList>
    </citation>
    <scope>NUCLEOTIDE SEQUENCE [LARGE SCALE GENOMIC DNA]</scope>
    <source>
        <strain evidence="3 4">DSM 6368</strain>
    </source>
</reference>